<dbReference type="Gene3D" id="1.20.120.530">
    <property type="entry name" value="GntR ligand-binding domain-like"/>
    <property type="match status" value="1"/>
</dbReference>
<evidence type="ECO:0000256" key="1">
    <source>
        <dbReference type="ARBA" id="ARBA00023015"/>
    </source>
</evidence>
<dbReference type="PROSITE" id="PS50949">
    <property type="entry name" value="HTH_GNTR"/>
    <property type="match status" value="1"/>
</dbReference>
<evidence type="ECO:0000256" key="3">
    <source>
        <dbReference type="ARBA" id="ARBA00023163"/>
    </source>
</evidence>
<dbReference type="SMART" id="SM00895">
    <property type="entry name" value="FCD"/>
    <property type="match status" value="1"/>
</dbReference>
<organism evidence="6 7">
    <name type="scientific">Labrys wisconsinensis</name>
    <dbReference type="NCBI Taxonomy" id="425677"/>
    <lineage>
        <taxon>Bacteria</taxon>
        <taxon>Pseudomonadati</taxon>
        <taxon>Pseudomonadota</taxon>
        <taxon>Alphaproteobacteria</taxon>
        <taxon>Hyphomicrobiales</taxon>
        <taxon>Xanthobacteraceae</taxon>
        <taxon>Labrys</taxon>
    </lineage>
</organism>
<dbReference type="PANTHER" id="PTHR43537:SF45">
    <property type="entry name" value="GNTR FAMILY REGULATORY PROTEIN"/>
    <property type="match status" value="1"/>
</dbReference>
<dbReference type="InterPro" id="IPR000524">
    <property type="entry name" value="Tscrpt_reg_HTH_GntR"/>
</dbReference>
<reference evidence="6 7" key="1">
    <citation type="submission" date="2023-07" db="EMBL/GenBank/DDBJ databases">
        <title>Genomic Encyclopedia of Type Strains, Phase IV (KMG-IV): sequencing the most valuable type-strain genomes for metagenomic binning, comparative biology and taxonomic classification.</title>
        <authorList>
            <person name="Goeker M."/>
        </authorList>
    </citation>
    <scope>NUCLEOTIDE SEQUENCE [LARGE SCALE GENOMIC DNA]</scope>
    <source>
        <strain evidence="6 7">DSM 19619</strain>
    </source>
</reference>
<keyword evidence="1" id="KW-0805">Transcription regulation</keyword>
<dbReference type="Pfam" id="PF07729">
    <property type="entry name" value="FCD"/>
    <property type="match status" value="1"/>
</dbReference>
<comment type="caution">
    <text evidence="6">The sequence shown here is derived from an EMBL/GenBank/DDBJ whole genome shotgun (WGS) entry which is preliminary data.</text>
</comment>
<dbReference type="CDD" id="cd07377">
    <property type="entry name" value="WHTH_GntR"/>
    <property type="match status" value="1"/>
</dbReference>
<dbReference type="InterPro" id="IPR008920">
    <property type="entry name" value="TF_FadR/GntR_C"/>
</dbReference>
<dbReference type="InterPro" id="IPR036390">
    <property type="entry name" value="WH_DNA-bd_sf"/>
</dbReference>
<accession>A0ABU0J905</accession>
<dbReference type="RefSeq" id="WP_307274981.1">
    <property type="nucleotide sequence ID" value="NZ_JAUSVX010000007.1"/>
</dbReference>
<dbReference type="Pfam" id="PF00392">
    <property type="entry name" value="GntR"/>
    <property type="match status" value="1"/>
</dbReference>
<keyword evidence="7" id="KW-1185">Reference proteome</keyword>
<proteinExistence type="predicted"/>
<evidence type="ECO:0000259" key="5">
    <source>
        <dbReference type="PROSITE" id="PS50949"/>
    </source>
</evidence>
<dbReference type="GO" id="GO:0003677">
    <property type="term" value="F:DNA binding"/>
    <property type="evidence" value="ECO:0007669"/>
    <property type="project" value="UniProtKB-KW"/>
</dbReference>
<feature type="domain" description="HTH gntR-type" evidence="5">
    <location>
        <begin position="9"/>
        <end position="76"/>
    </location>
</feature>
<protein>
    <submittedName>
        <fullName evidence="6">DNA-binding GntR family transcriptional regulator</fullName>
    </submittedName>
</protein>
<dbReference type="EMBL" id="JAUSVX010000007">
    <property type="protein sequence ID" value="MDQ0470752.1"/>
    <property type="molecule type" value="Genomic_DNA"/>
</dbReference>
<evidence type="ECO:0000256" key="4">
    <source>
        <dbReference type="SAM" id="MobiDB-lite"/>
    </source>
</evidence>
<dbReference type="InterPro" id="IPR011711">
    <property type="entry name" value="GntR_C"/>
</dbReference>
<evidence type="ECO:0000256" key="2">
    <source>
        <dbReference type="ARBA" id="ARBA00023125"/>
    </source>
</evidence>
<keyword evidence="3" id="KW-0804">Transcription</keyword>
<keyword evidence="2 6" id="KW-0238">DNA-binding</keyword>
<dbReference type="Gene3D" id="1.10.10.10">
    <property type="entry name" value="Winged helix-like DNA-binding domain superfamily/Winged helix DNA-binding domain"/>
    <property type="match status" value="1"/>
</dbReference>
<name>A0ABU0J905_9HYPH</name>
<evidence type="ECO:0000313" key="7">
    <source>
        <dbReference type="Proteomes" id="UP001242480"/>
    </source>
</evidence>
<feature type="region of interest" description="Disordered" evidence="4">
    <location>
        <begin position="220"/>
        <end position="247"/>
    </location>
</feature>
<sequence>MDFEPVADTTRRAEIVALLKRAILAGQLAPGHKLNELRIAEQMRVSRAPLREAMRELVQQGLLTSIPYAGTFVIDVTAKDIDDAYSINKVLDDFAIERTWPVRNARFFAELDRRHEAVKQATRDRDTARQIETALQLHGVIYEWADNAVLLETWQRLTSRLQMYFALHQRARNEPVPAEDLHEDYVRLLKGDDMQAAQRHAREHIDFDFEHLIAYARSLEQRPAQGRADRGARSTRPAGLHPSTSHP</sequence>
<dbReference type="SUPFAM" id="SSF46785">
    <property type="entry name" value="Winged helix' DNA-binding domain"/>
    <property type="match status" value="1"/>
</dbReference>
<dbReference type="SMART" id="SM00345">
    <property type="entry name" value="HTH_GNTR"/>
    <property type="match status" value="1"/>
</dbReference>
<dbReference type="InterPro" id="IPR036388">
    <property type="entry name" value="WH-like_DNA-bd_sf"/>
</dbReference>
<evidence type="ECO:0000313" key="6">
    <source>
        <dbReference type="EMBL" id="MDQ0470752.1"/>
    </source>
</evidence>
<dbReference type="SUPFAM" id="SSF48008">
    <property type="entry name" value="GntR ligand-binding domain-like"/>
    <property type="match status" value="1"/>
</dbReference>
<gene>
    <name evidence="6" type="ORF">QO011_003771</name>
</gene>
<dbReference type="PANTHER" id="PTHR43537">
    <property type="entry name" value="TRANSCRIPTIONAL REGULATOR, GNTR FAMILY"/>
    <property type="match status" value="1"/>
</dbReference>
<dbReference type="Proteomes" id="UP001242480">
    <property type="component" value="Unassembled WGS sequence"/>
</dbReference>